<dbReference type="Proteomes" id="UP000006791">
    <property type="component" value="Chromosome 2"/>
</dbReference>
<dbReference type="PANTHER" id="PTHR43449">
    <property type="entry name" value="NUCLEOTIDYLTRANSFERASE"/>
    <property type="match status" value="1"/>
</dbReference>
<evidence type="ECO:0000313" key="3">
    <source>
        <dbReference type="Proteomes" id="UP000006791"/>
    </source>
</evidence>
<dbReference type="KEGG" id="ctm:Cabther_B0419"/>
<evidence type="ECO:0000313" key="2">
    <source>
        <dbReference type="EMBL" id="AEP13420.1"/>
    </source>
</evidence>
<gene>
    <name evidence="2" type="ordered locus">Cabther_B0419</name>
</gene>
<dbReference type="PANTHER" id="PTHR43449:SF3">
    <property type="entry name" value="POLYMERASE NUCLEOTIDYL TRANSFERASE DOMAIN-CONTAINING PROTEIN"/>
    <property type="match status" value="1"/>
</dbReference>
<dbReference type="Pfam" id="PF01909">
    <property type="entry name" value="NTP_transf_2"/>
    <property type="match status" value="1"/>
</dbReference>
<reference evidence="2 3" key="1">
    <citation type="journal article" date="2012" name="Environ. Microbiol.">
        <title>Complete genome of Candidatus Chloracidobacterium thermophilum, a chlorophyll-based photoheterotroph belonging to the phylum Acidobacteria.</title>
        <authorList>
            <person name="Garcia Costas A.M."/>
            <person name="Liu Z."/>
            <person name="Tomsho L.P."/>
            <person name="Schuster S.C."/>
            <person name="Ward D.M."/>
            <person name="Bryant D.A."/>
        </authorList>
    </citation>
    <scope>NUCLEOTIDE SEQUENCE [LARGE SCALE GENOMIC DNA]</scope>
    <source>
        <strain evidence="2 3">B</strain>
    </source>
</reference>
<keyword evidence="2" id="KW-0808">Transferase</keyword>
<dbReference type="InterPro" id="IPR002934">
    <property type="entry name" value="Polymerase_NTP_transf_dom"/>
</dbReference>
<keyword evidence="3" id="KW-1185">Reference proteome</keyword>
<dbReference type="SUPFAM" id="SSF81301">
    <property type="entry name" value="Nucleotidyltransferase"/>
    <property type="match status" value="1"/>
</dbReference>
<dbReference type="CDD" id="cd05403">
    <property type="entry name" value="NT_KNTase_like"/>
    <property type="match status" value="1"/>
</dbReference>
<dbReference type="EMBL" id="CP002515">
    <property type="protein sequence ID" value="AEP13420.1"/>
    <property type="molecule type" value="Genomic_DNA"/>
</dbReference>
<evidence type="ECO:0000259" key="1">
    <source>
        <dbReference type="Pfam" id="PF01909"/>
    </source>
</evidence>
<dbReference type="GO" id="GO:0016779">
    <property type="term" value="F:nucleotidyltransferase activity"/>
    <property type="evidence" value="ECO:0007669"/>
    <property type="project" value="InterPro"/>
</dbReference>
<dbReference type="RefSeq" id="WP_014101158.1">
    <property type="nucleotide sequence ID" value="NC_016025.1"/>
</dbReference>
<name>G2LLE5_CHLTF</name>
<dbReference type="AlphaFoldDB" id="G2LLE5"/>
<dbReference type="STRING" id="981222.Cabther_B0419"/>
<feature type="domain" description="Polymerase nucleotidyl transferase" evidence="1">
    <location>
        <begin position="10"/>
        <end position="51"/>
    </location>
</feature>
<proteinExistence type="predicted"/>
<protein>
    <submittedName>
        <fullName evidence="2">Nucleotidyltransferase domain protein</fullName>
    </submittedName>
</protein>
<dbReference type="HOGENOM" id="CLU_130257_9_3_0"/>
<accession>G2LLE5</accession>
<sequence>MIDEQTLQEIVRRIVAAAQPSRVILFGSYGRGDADAGSDLDLMVIKPEVSDPYSEMIRLHEAVGPIGPGMDVLVYSEAEYQRRSQVPGTVLYWARKEGRALYGAAS</sequence>
<dbReference type="InterPro" id="IPR043519">
    <property type="entry name" value="NT_sf"/>
</dbReference>
<organism evidence="2 3">
    <name type="scientific">Chloracidobacterium thermophilum (strain B)</name>
    <dbReference type="NCBI Taxonomy" id="981222"/>
    <lineage>
        <taxon>Bacteria</taxon>
        <taxon>Pseudomonadati</taxon>
        <taxon>Acidobacteriota</taxon>
        <taxon>Terriglobia</taxon>
        <taxon>Terriglobales</taxon>
        <taxon>Acidobacteriaceae</taxon>
        <taxon>Chloracidobacterium</taxon>
    </lineage>
</organism>
<dbReference type="OrthoDB" id="129748at2"/>
<dbReference type="Gene3D" id="3.30.460.10">
    <property type="entry name" value="Beta Polymerase, domain 2"/>
    <property type="match status" value="1"/>
</dbReference>